<dbReference type="Proteomes" id="UP000095286">
    <property type="component" value="Unplaced"/>
</dbReference>
<organism evidence="1 2">
    <name type="scientific">Rhabditophanes sp. KR3021</name>
    <dbReference type="NCBI Taxonomy" id="114890"/>
    <lineage>
        <taxon>Eukaryota</taxon>
        <taxon>Metazoa</taxon>
        <taxon>Ecdysozoa</taxon>
        <taxon>Nematoda</taxon>
        <taxon>Chromadorea</taxon>
        <taxon>Rhabditida</taxon>
        <taxon>Tylenchina</taxon>
        <taxon>Panagrolaimomorpha</taxon>
        <taxon>Strongyloidoidea</taxon>
        <taxon>Alloionematidae</taxon>
        <taxon>Rhabditophanes</taxon>
    </lineage>
</organism>
<evidence type="ECO:0000313" key="2">
    <source>
        <dbReference type="WBParaSite" id="RSKR_0000544000.1"/>
    </source>
</evidence>
<evidence type="ECO:0000313" key="1">
    <source>
        <dbReference type="Proteomes" id="UP000095286"/>
    </source>
</evidence>
<accession>A0AC35TXJ2</accession>
<proteinExistence type="predicted"/>
<reference evidence="2" key="1">
    <citation type="submission" date="2016-11" db="UniProtKB">
        <authorList>
            <consortium name="WormBaseParasite"/>
        </authorList>
    </citation>
    <scope>IDENTIFICATION</scope>
    <source>
        <strain evidence="2">KR3021</strain>
    </source>
</reference>
<dbReference type="WBParaSite" id="RSKR_0000544000.1">
    <property type="protein sequence ID" value="RSKR_0000544000.1"/>
    <property type="gene ID" value="RSKR_0000544000"/>
</dbReference>
<protein>
    <submittedName>
        <fullName evidence="2">Uncharacterized protein</fullName>
    </submittedName>
</protein>
<name>A0AC35TXJ2_9BILA</name>
<sequence>MDSMDSEQPLERLIPFIMTTDDEVSDTDDIPSTSVGQTIHRHQSNNGIFNQIAENLLPGVRDEGNFLRGLRSERSSDAIFVKSNLTANTNNPTGNFYTSRSKKRDATYYNCKSCRALSEKALGKAVYAQIIVKESEAIVKSSIHHEACRHITLSNAIGYHLMKSALRDTRSPAPKPISNYHSNLKTFQTVAKMLEWDWDDVLKEYKKYEKGKNCFSTSSSRYKKKQVDD</sequence>